<dbReference type="SUPFAM" id="SSF53474">
    <property type="entry name" value="alpha/beta-Hydrolases"/>
    <property type="match status" value="1"/>
</dbReference>
<evidence type="ECO:0000256" key="9">
    <source>
        <dbReference type="SAM" id="MobiDB-lite"/>
    </source>
</evidence>
<evidence type="ECO:0000256" key="3">
    <source>
        <dbReference type="ARBA" id="ARBA00010088"/>
    </source>
</evidence>
<feature type="compositionally biased region" description="Acidic residues" evidence="9">
    <location>
        <begin position="378"/>
        <end position="395"/>
    </location>
</feature>
<comment type="subcellular location">
    <subcellularLocation>
        <location evidence="2">Cytoplasm</location>
    </subcellularLocation>
</comment>
<name>A0A4P6FGQ9_9MICO</name>
<protein>
    <recommendedName>
        <fullName evidence="8">Proline iminopeptidase</fullName>
        <ecNumber evidence="8">3.4.11.5</ecNumber>
    </recommendedName>
</protein>
<accession>A0A4P6FGQ9</accession>
<evidence type="ECO:0000256" key="2">
    <source>
        <dbReference type="ARBA" id="ARBA00004496"/>
    </source>
</evidence>
<proteinExistence type="inferred from homology"/>
<keyword evidence="12" id="KW-1185">Reference proteome</keyword>
<dbReference type="Pfam" id="PF00561">
    <property type="entry name" value="Abhydrolase_1"/>
    <property type="match status" value="1"/>
</dbReference>
<keyword evidence="4 8" id="KW-0031">Aminopeptidase</keyword>
<dbReference type="EMBL" id="CP035491">
    <property type="protein sequence ID" value="QAY73047.1"/>
    <property type="molecule type" value="Genomic_DNA"/>
</dbReference>
<evidence type="ECO:0000256" key="6">
    <source>
        <dbReference type="ARBA" id="ARBA00022670"/>
    </source>
</evidence>
<dbReference type="PANTHER" id="PTHR43722:SF1">
    <property type="entry name" value="PROLINE IMINOPEPTIDASE"/>
    <property type="match status" value="1"/>
</dbReference>
<feature type="domain" description="AB hydrolase-1" evidence="10">
    <location>
        <begin position="35"/>
        <end position="299"/>
    </location>
</feature>
<dbReference type="GO" id="GO:0005737">
    <property type="term" value="C:cytoplasm"/>
    <property type="evidence" value="ECO:0007669"/>
    <property type="project" value="UniProtKB-SubCell"/>
</dbReference>
<evidence type="ECO:0000256" key="4">
    <source>
        <dbReference type="ARBA" id="ARBA00022438"/>
    </source>
</evidence>
<dbReference type="Gene3D" id="3.40.50.1820">
    <property type="entry name" value="alpha/beta hydrolase"/>
    <property type="match status" value="1"/>
</dbReference>
<evidence type="ECO:0000313" key="12">
    <source>
        <dbReference type="Proteomes" id="UP000291259"/>
    </source>
</evidence>
<gene>
    <name evidence="11" type="primary">pip</name>
    <name evidence="11" type="ORF">ET445_06490</name>
</gene>
<feature type="compositionally biased region" description="Low complexity" evidence="9">
    <location>
        <begin position="326"/>
        <end position="350"/>
    </location>
</feature>
<evidence type="ECO:0000256" key="7">
    <source>
        <dbReference type="ARBA" id="ARBA00022801"/>
    </source>
</evidence>
<dbReference type="PRINTS" id="PR00111">
    <property type="entry name" value="ABHYDROLASE"/>
</dbReference>
<organism evidence="11 12">
    <name type="scientific">Agromyces protaetiae</name>
    <dbReference type="NCBI Taxonomy" id="2509455"/>
    <lineage>
        <taxon>Bacteria</taxon>
        <taxon>Bacillati</taxon>
        <taxon>Actinomycetota</taxon>
        <taxon>Actinomycetes</taxon>
        <taxon>Micrococcales</taxon>
        <taxon>Microbacteriaceae</taxon>
        <taxon>Agromyces</taxon>
    </lineage>
</organism>
<keyword evidence="7 8" id="KW-0378">Hydrolase</keyword>
<keyword evidence="5" id="KW-0963">Cytoplasm</keyword>
<reference evidence="11 12" key="1">
    <citation type="submission" date="2019-01" db="EMBL/GenBank/DDBJ databases">
        <title>Genome sequencing of strain FW100M-8.</title>
        <authorList>
            <person name="Heo J."/>
            <person name="Kim S.-J."/>
            <person name="Kim J.-S."/>
            <person name="Hong S.-B."/>
            <person name="Kwon S.-W."/>
        </authorList>
    </citation>
    <scope>NUCLEOTIDE SEQUENCE [LARGE SCALE GENOMIC DNA]</scope>
    <source>
        <strain evidence="11 12">FW100M-8</strain>
    </source>
</reference>
<dbReference type="InterPro" id="IPR000073">
    <property type="entry name" value="AB_hydrolase_1"/>
</dbReference>
<evidence type="ECO:0000313" key="11">
    <source>
        <dbReference type="EMBL" id="QAY73047.1"/>
    </source>
</evidence>
<feature type="region of interest" description="Disordered" evidence="9">
    <location>
        <begin position="320"/>
        <end position="395"/>
    </location>
</feature>
<feature type="compositionally biased region" description="Acidic residues" evidence="9">
    <location>
        <begin position="351"/>
        <end position="367"/>
    </location>
</feature>
<dbReference type="InterPro" id="IPR029058">
    <property type="entry name" value="AB_hydrolase_fold"/>
</dbReference>
<evidence type="ECO:0000256" key="5">
    <source>
        <dbReference type="ARBA" id="ARBA00022490"/>
    </source>
</evidence>
<dbReference type="Proteomes" id="UP000291259">
    <property type="component" value="Chromosome"/>
</dbReference>
<evidence type="ECO:0000259" key="10">
    <source>
        <dbReference type="Pfam" id="PF00561"/>
    </source>
</evidence>
<comment type="catalytic activity">
    <reaction evidence="1 8">
        <text>Release of N-terminal proline from a peptide.</text>
        <dbReference type="EC" id="3.4.11.5"/>
    </reaction>
</comment>
<comment type="similarity">
    <text evidence="3 8">Belongs to the peptidase S33 family.</text>
</comment>
<dbReference type="KEGG" id="agf:ET445_06490"/>
<dbReference type="GO" id="GO:0004177">
    <property type="term" value="F:aminopeptidase activity"/>
    <property type="evidence" value="ECO:0007669"/>
    <property type="project" value="UniProtKB-KW"/>
</dbReference>
<dbReference type="EC" id="3.4.11.5" evidence="8"/>
<evidence type="ECO:0000256" key="8">
    <source>
        <dbReference type="RuleBase" id="RU003421"/>
    </source>
</evidence>
<dbReference type="InterPro" id="IPR005944">
    <property type="entry name" value="Pro_iminopeptidase"/>
</dbReference>
<keyword evidence="6 8" id="KW-0645">Protease</keyword>
<dbReference type="InterPro" id="IPR002410">
    <property type="entry name" value="Peptidase_S33"/>
</dbReference>
<dbReference type="GO" id="GO:0006508">
    <property type="term" value="P:proteolysis"/>
    <property type="evidence" value="ECO:0007669"/>
    <property type="project" value="UniProtKB-KW"/>
</dbReference>
<sequence>MRELYPEIEPLETGMLDVGDGQHIYWEVSGARDGKPVVFLHGGPGGGTSPAHRRLFDPERYRIVLFDQRGCGLSIPHASEPNADLSANTTWHLVADMERLREHLGIDRWQVFGGSWGSALALAYSETHPERVTEIVLRGIFTLRRSELDWFYEGGASALFPDLWEDFVAPVPLLERAHLIEAYGRLLQDPNPDVHQTAAIAWSRWESSTITLLPQVETIARFTSPEYATAFARIENHYFRHGGWWEEGQLIRDSSRLRHIPAVIVQGRYDICTPVMTAWDLHKAWPEAELRIIGDAGHAFDEPGILDALIEATDKFASREYESAADDSGQADDSGSTDALRSPNLAAAAEFEPEPENANDIIGEDAEDVRLASPAEDAINDALDDDLDADLEDDE</sequence>
<dbReference type="OrthoDB" id="9796770at2"/>
<dbReference type="PANTHER" id="PTHR43722">
    <property type="entry name" value="PROLINE IMINOPEPTIDASE"/>
    <property type="match status" value="1"/>
</dbReference>
<dbReference type="NCBIfam" id="TIGR01249">
    <property type="entry name" value="pro_imino_pep_1"/>
    <property type="match status" value="1"/>
</dbReference>
<dbReference type="PRINTS" id="PR00793">
    <property type="entry name" value="PROAMNOPTASE"/>
</dbReference>
<dbReference type="AlphaFoldDB" id="A0A4P6FGQ9"/>
<evidence type="ECO:0000256" key="1">
    <source>
        <dbReference type="ARBA" id="ARBA00001585"/>
    </source>
</evidence>